<comment type="caution">
    <text evidence="2">The sequence shown here is derived from an EMBL/GenBank/DDBJ whole genome shotgun (WGS) entry which is preliminary data.</text>
</comment>
<dbReference type="EMBL" id="BMAO01025164">
    <property type="protein sequence ID" value="GFR00885.1"/>
    <property type="molecule type" value="Genomic_DNA"/>
</dbReference>
<evidence type="ECO:0000313" key="3">
    <source>
        <dbReference type="Proteomes" id="UP000887116"/>
    </source>
</evidence>
<evidence type="ECO:0000313" key="2">
    <source>
        <dbReference type="EMBL" id="GFR00885.1"/>
    </source>
</evidence>
<dbReference type="Proteomes" id="UP000887116">
    <property type="component" value="Unassembled WGS sequence"/>
</dbReference>
<name>A0A8X6IA01_TRICU</name>
<gene>
    <name evidence="2" type="ORF">TNCT_183431</name>
</gene>
<feature type="region of interest" description="Disordered" evidence="1">
    <location>
        <begin position="126"/>
        <end position="219"/>
    </location>
</feature>
<reference evidence="2" key="1">
    <citation type="submission" date="2020-07" db="EMBL/GenBank/DDBJ databases">
        <title>Multicomponent nature underlies the extraordinary mechanical properties of spider dragline silk.</title>
        <authorList>
            <person name="Kono N."/>
            <person name="Nakamura H."/>
            <person name="Mori M."/>
            <person name="Yoshida Y."/>
            <person name="Ohtoshi R."/>
            <person name="Malay A.D."/>
            <person name="Moran D.A.P."/>
            <person name="Tomita M."/>
            <person name="Numata K."/>
            <person name="Arakawa K."/>
        </authorList>
    </citation>
    <scope>NUCLEOTIDE SEQUENCE</scope>
</reference>
<keyword evidence="3" id="KW-1185">Reference proteome</keyword>
<feature type="compositionally biased region" description="Polar residues" evidence="1">
    <location>
        <begin position="143"/>
        <end position="170"/>
    </location>
</feature>
<accession>A0A8X6IA01</accession>
<feature type="compositionally biased region" description="Polar residues" evidence="1">
    <location>
        <begin position="190"/>
        <end position="219"/>
    </location>
</feature>
<feature type="compositionally biased region" description="Pro residues" evidence="1">
    <location>
        <begin position="171"/>
        <end position="180"/>
    </location>
</feature>
<evidence type="ECO:0000256" key="1">
    <source>
        <dbReference type="SAM" id="MobiDB-lite"/>
    </source>
</evidence>
<protein>
    <submittedName>
        <fullName evidence="2">Uncharacterized protein</fullName>
    </submittedName>
</protein>
<proteinExistence type="predicted"/>
<sequence>MENPTDQINLTPEYVEFHNIFESTMNSLVSNLNSSRTSEKVASVIRGTEEMESKLREFPFNLQEDQSSNLRQLGDVLDEAKFKYTHTHKQEIAEQNKSLQAQIDAWGLPTKPLEAPFQIILSKKKEGKTPKTTVPTQKKRLKQTTWSQPKTSLPNFRLATTTWIPPTQSKVPPPTSSIPDPPHRRKNSTSHRSPLTTSLTKRPYLNTFNRSPNSNWKQN</sequence>
<dbReference type="AlphaFoldDB" id="A0A8X6IA01"/>
<organism evidence="2 3">
    <name type="scientific">Trichonephila clavata</name>
    <name type="common">Joro spider</name>
    <name type="synonym">Nephila clavata</name>
    <dbReference type="NCBI Taxonomy" id="2740835"/>
    <lineage>
        <taxon>Eukaryota</taxon>
        <taxon>Metazoa</taxon>
        <taxon>Ecdysozoa</taxon>
        <taxon>Arthropoda</taxon>
        <taxon>Chelicerata</taxon>
        <taxon>Arachnida</taxon>
        <taxon>Araneae</taxon>
        <taxon>Araneomorphae</taxon>
        <taxon>Entelegynae</taxon>
        <taxon>Araneoidea</taxon>
        <taxon>Nephilidae</taxon>
        <taxon>Trichonephila</taxon>
    </lineage>
</organism>